<sequence length="74" mass="8405">MYWIWKARNEFNDEATRHAPDVLDCYKEIGVGDRSHMFGCATGETPELISLSHVLATKLGVCPSEVYKNDTCPW</sequence>
<evidence type="ECO:0000313" key="4">
    <source>
        <dbReference type="Proteomes" id="UP001227230"/>
    </source>
</evidence>
<dbReference type="Pfam" id="PF02772">
    <property type="entry name" value="S-AdoMet_synt_M"/>
    <property type="match status" value="1"/>
</dbReference>
<keyword evidence="1" id="KW-0479">Metal-binding</keyword>
<dbReference type="InterPro" id="IPR022629">
    <property type="entry name" value="S-AdoMet_synt_central"/>
</dbReference>
<accession>A0ABY9BNM5</accession>
<dbReference type="InterPro" id="IPR022636">
    <property type="entry name" value="S-AdoMet_synthetase_sfam"/>
</dbReference>
<evidence type="ECO:0000313" key="3">
    <source>
        <dbReference type="EMBL" id="WJZ84441.1"/>
    </source>
</evidence>
<protein>
    <recommendedName>
        <fullName evidence="2">S-adenosylmethionine synthetase central domain-containing protein</fullName>
    </recommendedName>
</protein>
<dbReference type="Proteomes" id="UP001227230">
    <property type="component" value="Chromosome 3"/>
</dbReference>
<evidence type="ECO:0000256" key="1">
    <source>
        <dbReference type="ARBA" id="ARBA00022723"/>
    </source>
</evidence>
<gene>
    <name evidence="3" type="ORF">VitviT2T_004045</name>
</gene>
<feature type="domain" description="S-adenosylmethionine synthetase central" evidence="2">
    <location>
        <begin position="28"/>
        <end position="74"/>
    </location>
</feature>
<dbReference type="SUPFAM" id="SSF55973">
    <property type="entry name" value="S-adenosylmethionine synthetase"/>
    <property type="match status" value="1"/>
</dbReference>
<dbReference type="EMBL" id="CP126650">
    <property type="protein sequence ID" value="WJZ84441.1"/>
    <property type="molecule type" value="Genomic_DNA"/>
</dbReference>
<organism evidence="3 4">
    <name type="scientific">Vitis vinifera</name>
    <name type="common">Grape</name>
    <dbReference type="NCBI Taxonomy" id="29760"/>
    <lineage>
        <taxon>Eukaryota</taxon>
        <taxon>Viridiplantae</taxon>
        <taxon>Streptophyta</taxon>
        <taxon>Embryophyta</taxon>
        <taxon>Tracheophyta</taxon>
        <taxon>Spermatophyta</taxon>
        <taxon>Magnoliopsida</taxon>
        <taxon>eudicotyledons</taxon>
        <taxon>Gunneridae</taxon>
        <taxon>Pentapetalae</taxon>
        <taxon>rosids</taxon>
        <taxon>Vitales</taxon>
        <taxon>Vitaceae</taxon>
        <taxon>Viteae</taxon>
        <taxon>Vitis</taxon>
    </lineage>
</organism>
<name>A0ABY9BNM5_VITVI</name>
<keyword evidence="4" id="KW-1185">Reference proteome</keyword>
<dbReference type="Gene3D" id="3.30.300.10">
    <property type="match status" value="1"/>
</dbReference>
<proteinExistence type="predicted"/>
<reference evidence="3 4" key="1">
    <citation type="journal article" date="2023" name="Hortic Res">
        <title>The complete reference genome for grapevine (Vitis vinifera L.) genetics and breeding.</title>
        <authorList>
            <person name="Shi X."/>
            <person name="Cao S."/>
            <person name="Wang X."/>
            <person name="Huang S."/>
            <person name="Wang Y."/>
            <person name="Liu Z."/>
            <person name="Liu W."/>
            <person name="Leng X."/>
            <person name="Peng Y."/>
            <person name="Wang N."/>
            <person name="Wang Y."/>
            <person name="Ma Z."/>
            <person name="Xu X."/>
            <person name="Zhang F."/>
            <person name="Xue H."/>
            <person name="Zhong H."/>
            <person name="Wang Y."/>
            <person name="Zhang K."/>
            <person name="Velt A."/>
            <person name="Avia K."/>
            <person name="Holtgrawe D."/>
            <person name="Grimplet J."/>
            <person name="Matus J.T."/>
            <person name="Ware D."/>
            <person name="Wu X."/>
            <person name="Wang H."/>
            <person name="Liu C."/>
            <person name="Fang Y."/>
            <person name="Rustenholz C."/>
            <person name="Cheng Z."/>
            <person name="Xiao H."/>
            <person name="Zhou Y."/>
        </authorList>
    </citation>
    <scope>NUCLEOTIDE SEQUENCE [LARGE SCALE GENOMIC DNA]</scope>
    <source>
        <strain evidence="4">cv. Pinot noir / PN40024</strain>
        <tissue evidence="3">Leaf</tissue>
    </source>
</reference>
<evidence type="ECO:0000259" key="2">
    <source>
        <dbReference type="Pfam" id="PF02772"/>
    </source>
</evidence>